<comment type="caution">
    <text evidence="9">The sequence shown here is derived from an EMBL/GenBank/DDBJ whole genome shotgun (WGS) entry which is preliminary data.</text>
</comment>
<dbReference type="HOGENOM" id="CLU_029002_5_0_10"/>
<dbReference type="EMBL" id="AFBN01000028">
    <property type="protein sequence ID" value="EGF57470.1"/>
    <property type="molecule type" value="Genomic_DNA"/>
</dbReference>
<keyword evidence="2" id="KW-0479">Metal-binding</keyword>
<dbReference type="CDD" id="cd07331">
    <property type="entry name" value="M48C_Oma1_like"/>
    <property type="match status" value="1"/>
</dbReference>
<evidence type="ECO:0000313" key="10">
    <source>
        <dbReference type="Proteomes" id="UP000003416"/>
    </source>
</evidence>
<dbReference type="eggNOG" id="COG0501">
    <property type="taxonomic scope" value="Bacteria"/>
</dbReference>
<dbReference type="Gene3D" id="3.30.2010.10">
    <property type="entry name" value="Metalloproteases ('zincins'), catalytic domain"/>
    <property type="match status" value="1"/>
</dbReference>
<evidence type="ECO:0000256" key="1">
    <source>
        <dbReference type="ARBA" id="ARBA00022670"/>
    </source>
</evidence>
<keyword evidence="10" id="KW-1185">Reference proteome</keyword>
<protein>
    <submittedName>
        <fullName evidence="9">Peptidase, M48 family</fullName>
    </submittedName>
</protein>
<keyword evidence="7" id="KW-0812">Transmembrane</keyword>
<dbReference type="PANTHER" id="PTHR22726:SF24">
    <property type="entry name" value="M48 FAMILY METALLOPEPTIDASE"/>
    <property type="match status" value="1"/>
</dbReference>
<evidence type="ECO:0000256" key="3">
    <source>
        <dbReference type="ARBA" id="ARBA00022801"/>
    </source>
</evidence>
<sequence>MTKGNILFTTIDNINSKYKEEPFQFFPYLCIIKQQSQNDMKKQIAVLTAFLLMLAGCGSVPVTGRKQILLVSDQEVLTSSLTQYKDYIKSAPKSGSATQSAMVTRVGRRIAAATEQYLKQDGLADEVKNFSWEFNLVKDNQINAFCMPGGKIVVYEGLMKLVSSDDELAVVIGHEVAHAVAKHSNERMSQQILAQYGAQILNQSLSQKSTAMQTIAKQVYGVGAQYGVMLPFSRKHESEADYMGLIFMRMAGYNPDVAVKFWQKMSAGTTAKVPELMSTHPSDSRRINDIQKALPEIKAKYK</sequence>
<dbReference type="GO" id="GO:0016020">
    <property type="term" value="C:membrane"/>
    <property type="evidence" value="ECO:0007669"/>
    <property type="project" value="TreeGrafter"/>
</dbReference>
<dbReference type="STRING" id="763034.HMPREF9446_01548"/>
<feature type="domain" description="Peptidase M48" evidence="8">
    <location>
        <begin position="125"/>
        <end position="292"/>
    </location>
</feature>
<dbReference type="PANTHER" id="PTHR22726">
    <property type="entry name" value="METALLOENDOPEPTIDASE OMA1"/>
    <property type="match status" value="1"/>
</dbReference>
<dbReference type="GO" id="GO:0046872">
    <property type="term" value="F:metal ion binding"/>
    <property type="evidence" value="ECO:0007669"/>
    <property type="project" value="UniProtKB-KW"/>
</dbReference>
<evidence type="ECO:0000313" key="9">
    <source>
        <dbReference type="EMBL" id="EGF57470.1"/>
    </source>
</evidence>
<keyword evidence="7" id="KW-1133">Transmembrane helix</keyword>
<keyword evidence="1 6" id="KW-0645">Protease</keyword>
<accession>F3PSK3</accession>
<organism evidence="9 10">
    <name type="scientific">Bacteroides fluxus YIT 12057</name>
    <dbReference type="NCBI Taxonomy" id="763034"/>
    <lineage>
        <taxon>Bacteria</taxon>
        <taxon>Pseudomonadati</taxon>
        <taxon>Bacteroidota</taxon>
        <taxon>Bacteroidia</taxon>
        <taxon>Bacteroidales</taxon>
        <taxon>Bacteroidaceae</taxon>
        <taxon>Bacteroides</taxon>
    </lineage>
</organism>
<evidence type="ECO:0000256" key="6">
    <source>
        <dbReference type="RuleBase" id="RU003983"/>
    </source>
</evidence>
<dbReference type="Pfam" id="PF01435">
    <property type="entry name" value="Peptidase_M48"/>
    <property type="match status" value="1"/>
</dbReference>
<keyword evidence="7" id="KW-0472">Membrane</keyword>
<evidence type="ECO:0000256" key="5">
    <source>
        <dbReference type="ARBA" id="ARBA00023049"/>
    </source>
</evidence>
<proteinExistence type="inferred from homology"/>
<dbReference type="GO" id="GO:0004222">
    <property type="term" value="F:metalloendopeptidase activity"/>
    <property type="evidence" value="ECO:0007669"/>
    <property type="project" value="InterPro"/>
</dbReference>
<dbReference type="InterPro" id="IPR051156">
    <property type="entry name" value="Mito/Outer_Membr_Metalloprot"/>
</dbReference>
<comment type="cofactor">
    <cofactor evidence="6">
        <name>Zn(2+)</name>
        <dbReference type="ChEBI" id="CHEBI:29105"/>
    </cofactor>
    <text evidence="6">Binds 1 zinc ion per subunit.</text>
</comment>
<evidence type="ECO:0000256" key="2">
    <source>
        <dbReference type="ARBA" id="ARBA00022723"/>
    </source>
</evidence>
<comment type="similarity">
    <text evidence="6">Belongs to the peptidase M48 family.</text>
</comment>
<reference evidence="9 10" key="1">
    <citation type="submission" date="2011-02" db="EMBL/GenBank/DDBJ databases">
        <authorList>
            <person name="Weinstock G."/>
            <person name="Sodergren E."/>
            <person name="Clifton S."/>
            <person name="Fulton L."/>
            <person name="Fulton B."/>
            <person name="Courtney L."/>
            <person name="Fronick C."/>
            <person name="Harrison M."/>
            <person name="Strong C."/>
            <person name="Farmer C."/>
            <person name="Delahaunty K."/>
            <person name="Markovic C."/>
            <person name="Hall O."/>
            <person name="Minx P."/>
            <person name="Tomlinson C."/>
            <person name="Mitreva M."/>
            <person name="Hou S."/>
            <person name="Chen J."/>
            <person name="Wollam A."/>
            <person name="Pepin K.H."/>
            <person name="Johnson M."/>
            <person name="Bhonagiri V."/>
            <person name="Zhang X."/>
            <person name="Suruliraj S."/>
            <person name="Warren W."/>
            <person name="Chinwalla A."/>
            <person name="Mardis E.R."/>
            <person name="Wilson R.K."/>
        </authorList>
    </citation>
    <scope>NUCLEOTIDE SEQUENCE [LARGE SCALE GENOMIC DNA]</scope>
    <source>
        <strain evidence="9 10">YIT 12057</strain>
    </source>
</reference>
<keyword evidence="5 6" id="KW-0482">Metalloprotease</keyword>
<dbReference type="Proteomes" id="UP000003416">
    <property type="component" value="Unassembled WGS sequence"/>
</dbReference>
<dbReference type="AlphaFoldDB" id="F3PSK3"/>
<name>F3PSK3_9BACE</name>
<keyword evidence="4 6" id="KW-0862">Zinc</keyword>
<evidence type="ECO:0000256" key="4">
    <source>
        <dbReference type="ARBA" id="ARBA00022833"/>
    </source>
</evidence>
<evidence type="ECO:0000256" key="7">
    <source>
        <dbReference type="SAM" id="Phobius"/>
    </source>
</evidence>
<dbReference type="GO" id="GO:0051603">
    <property type="term" value="P:proteolysis involved in protein catabolic process"/>
    <property type="evidence" value="ECO:0007669"/>
    <property type="project" value="TreeGrafter"/>
</dbReference>
<evidence type="ECO:0000259" key="8">
    <source>
        <dbReference type="Pfam" id="PF01435"/>
    </source>
</evidence>
<gene>
    <name evidence="9" type="ORF">HMPREF9446_01548</name>
</gene>
<feature type="transmembrane region" description="Helical" evidence="7">
    <location>
        <begin position="44"/>
        <end position="62"/>
    </location>
</feature>
<dbReference type="InterPro" id="IPR001915">
    <property type="entry name" value="Peptidase_M48"/>
</dbReference>
<keyword evidence="3 6" id="KW-0378">Hydrolase</keyword>